<sequence>MFDCYKFTSMNDISTLPIETQNNILKELHTKGHMKNDPRVTKFGEWIRKTSIDELPQLFNVLFGSMSLVGPRPISQYEIDKYGKKIEYYKKSIPGITGIWQVSGRDEIKYKRRVAMDILYYKKGCLYFDLFILLKTPAVVFKMSGVN</sequence>
<comment type="similarity">
    <text evidence="2">Belongs to the bacterial sugar transferase family.</text>
</comment>
<feature type="domain" description="Bacterial sugar transferase" evidence="8">
    <location>
        <begin position="2"/>
        <end position="142"/>
    </location>
</feature>
<dbReference type="Pfam" id="PF02397">
    <property type="entry name" value="Bac_transf"/>
    <property type="match status" value="1"/>
</dbReference>
<keyword evidence="5" id="KW-0812">Transmembrane</keyword>
<protein>
    <recommendedName>
        <fullName evidence="8">Bacterial sugar transferase domain-containing protein</fullName>
    </recommendedName>
</protein>
<keyword evidence="3" id="KW-1003">Cell membrane</keyword>
<dbReference type="Proteomes" id="UP001058353">
    <property type="component" value="Chromosome"/>
</dbReference>
<keyword evidence="6" id="KW-1133">Transmembrane helix</keyword>
<keyword evidence="7" id="KW-0472">Membrane</keyword>
<evidence type="ECO:0000256" key="1">
    <source>
        <dbReference type="ARBA" id="ARBA00004236"/>
    </source>
</evidence>
<proteinExistence type="inferred from homology"/>
<comment type="subcellular location">
    <subcellularLocation>
        <location evidence="1">Cell membrane</location>
    </subcellularLocation>
</comment>
<reference evidence="9" key="1">
    <citation type="submission" date="2022-07" db="EMBL/GenBank/DDBJ databases">
        <title>Complete genome sequence of carbapenem-resistant Klebsiella spp. in Japan.</title>
        <authorList>
            <person name="Maehana S."/>
            <person name="Suzuki M."/>
            <person name="Kitasato H."/>
        </authorList>
    </citation>
    <scope>NUCLEOTIDE SEQUENCE</scope>
    <source>
        <strain evidence="9">KAM644</strain>
    </source>
</reference>
<dbReference type="PANTHER" id="PTHR30576">
    <property type="entry name" value="COLANIC BIOSYNTHESIS UDP-GLUCOSE LIPID CARRIER TRANSFERASE"/>
    <property type="match status" value="1"/>
</dbReference>
<evidence type="ECO:0000256" key="6">
    <source>
        <dbReference type="ARBA" id="ARBA00022989"/>
    </source>
</evidence>
<evidence type="ECO:0000256" key="3">
    <source>
        <dbReference type="ARBA" id="ARBA00022475"/>
    </source>
</evidence>
<name>A0AAN1Y4R2_9ENTR</name>
<evidence type="ECO:0000256" key="2">
    <source>
        <dbReference type="ARBA" id="ARBA00006464"/>
    </source>
</evidence>
<evidence type="ECO:0000256" key="5">
    <source>
        <dbReference type="ARBA" id="ARBA00022692"/>
    </source>
</evidence>
<dbReference type="EMBL" id="AP026407">
    <property type="protein sequence ID" value="BDO12720.1"/>
    <property type="molecule type" value="Genomic_DNA"/>
</dbReference>
<keyword evidence="4" id="KW-0808">Transferase</keyword>
<dbReference type="AlphaFoldDB" id="A0AAN1Y4R2"/>
<evidence type="ECO:0000313" key="10">
    <source>
        <dbReference type="Proteomes" id="UP001058353"/>
    </source>
</evidence>
<dbReference type="PANTHER" id="PTHR30576:SF4">
    <property type="entry name" value="UNDECAPRENYL-PHOSPHATE GALACTOSE PHOSPHOTRANSFERASE"/>
    <property type="match status" value="1"/>
</dbReference>
<gene>
    <name evidence="9" type="ORF">KAM644c_17860</name>
</gene>
<evidence type="ECO:0000256" key="4">
    <source>
        <dbReference type="ARBA" id="ARBA00022679"/>
    </source>
</evidence>
<evidence type="ECO:0000313" key="9">
    <source>
        <dbReference type="EMBL" id="BDO12720.1"/>
    </source>
</evidence>
<dbReference type="InterPro" id="IPR003362">
    <property type="entry name" value="Bact_transf"/>
</dbReference>
<evidence type="ECO:0000256" key="7">
    <source>
        <dbReference type="ARBA" id="ARBA00023136"/>
    </source>
</evidence>
<dbReference type="GO" id="GO:0016780">
    <property type="term" value="F:phosphotransferase activity, for other substituted phosphate groups"/>
    <property type="evidence" value="ECO:0007669"/>
    <property type="project" value="TreeGrafter"/>
</dbReference>
<evidence type="ECO:0000259" key="8">
    <source>
        <dbReference type="Pfam" id="PF02397"/>
    </source>
</evidence>
<accession>A0AAN1Y4R2</accession>
<organism evidence="9 10">
    <name type="scientific">Klebsiella quasipneumoniae subsp. quasipneumoniae</name>
    <dbReference type="NCBI Taxonomy" id="1667327"/>
    <lineage>
        <taxon>Bacteria</taxon>
        <taxon>Pseudomonadati</taxon>
        <taxon>Pseudomonadota</taxon>
        <taxon>Gammaproteobacteria</taxon>
        <taxon>Enterobacterales</taxon>
        <taxon>Enterobacteriaceae</taxon>
        <taxon>Klebsiella/Raoultella group</taxon>
        <taxon>Klebsiella</taxon>
        <taxon>Klebsiella pneumoniae complex</taxon>
    </lineage>
</organism>
<dbReference type="GO" id="GO:0005886">
    <property type="term" value="C:plasma membrane"/>
    <property type="evidence" value="ECO:0007669"/>
    <property type="project" value="UniProtKB-SubCell"/>
</dbReference>